<dbReference type="Proteomes" id="UP000309174">
    <property type="component" value="Unassembled WGS sequence"/>
</dbReference>
<keyword evidence="3" id="KW-1185">Reference proteome</keyword>
<dbReference type="PANTHER" id="PTHR34109:SF1">
    <property type="entry name" value="VOC DOMAIN-CONTAINING PROTEIN"/>
    <property type="match status" value="1"/>
</dbReference>
<reference evidence="2 3" key="1">
    <citation type="submission" date="2019-05" db="EMBL/GenBank/DDBJ databases">
        <title>Draft genome sequence of Actinomadura sp. 14C53.</title>
        <authorList>
            <person name="Saricaoglu S."/>
            <person name="Isik K."/>
        </authorList>
    </citation>
    <scope>NUCLEOTIDE SEQUENCE [LARGE SCALE GENOMIC DNA]</scope>
    <source>
        <strain evidence="2 3">14C53</strain>
    </source>
</reference>
<organism evidence="2 3">
    <name type="scientific">Actinomadura soli</name>
    <dbReference type="NCBI Taxonomy" id="2508997"/>
    <lineage>
        <taxon>Bacteria</taxon>
        <taxon>Bacillati</taxon>
        <taxon>Actinomycetota</taxon>
        <taxon>Actinomycetes</taxon>
        <taxon>Streptosporangiales</taxon>
        <taxon>Thermomonosporaceae</taxon>
        <taxon>Actinomadura</taxon>
    </lineage>
</organism>
<dbReference type="SUPFAM" id="SSF54593">
    <property type="entry name" value="Glyoxalase/Bleomycin resistance protein/Dihydroxybiphenyl dioxygenase"/>
    <property type="match status" value="1"/>
</dbReference>
<feature type="domain" description="VOC" evidence="1">
    <location>
        <begin position="28"/>
        <end position="152"/>
    </location>
</feature>
<dbReference type="PROSITE" id="PS51819">
    <property type="entry name" value="VOC"/>
    <property type="match status" value="1"/>
</dbReference>
<dbReference type="OrthoDB" id="9806868at2"/>
<dbReference type="AlphaFoldDB" id="A0A5C4J369"/>
<dbReference type="InterPro" id="IPR029068">
    <property type="entry name" value="Glyas_Bleomycin-R_OHBP_Dase"/>
</dbReference>
<sequence>MSAETVASLAAALEVPVETLTAARETGDYPQITPMVYYADAGSLDWLVRVFGLTERTRYVAPDGRIEHAELYLGEGVIMAIGPSEAGGSTTPAALGGASTQSLYVMVDDVDAHHEHAREHGAKIITEPENAHGHRRYLAADPEGHHWQFWTALP</sequence>
<dbReference type="Gene3D" id="3.30.720.120">
    <property type="match status" value="1"/>
</dbReference>
<protein>
    <submittedName>
        <fullName evidence="2">Glyoxalase/bleomycin resistance/extradiol dioxygenase family protein</fullName>
    </submittedName>
</protein>
<evidence type="ECO:0000259" key="1">
    <source>
        <dbReference type="PROSITE" id="PS51819"/>
    </source>
</evidence>
<dbReference type="EMBL" id="VCKW01000232">
    <property type="protein sequence ID" value="TMQ91161.1"/>
    <property type="molecule type" value="Genomic_DNA"/>
</dbReference>
<dbReference type="Pfam" id="PF00903">
    <property type="entry name" value="Glyoxalase"/>
    <property type="match status" value="1"/>
</dbReference>
<gene>
    <name evidence="2" type="ORF">ETD83_32225</name>
</gene>
<dbReference type="PANTHER" id="PTHR34109">
    <property type="entry name" value="BNAUNNG04460D PROTEIN-RELATED"/>
    <property type="match status" value="1"/>
</dbReference>
<evidence type="ECO:0000313" key="2">
    <source>
        <dbReference type="EMBL" id="TMQ91161.1"/>
    </source>
</evidence>
<name>A0A5C4J369_9ACTN</name>
<dbReference type="Gene3D" id="3.30.720.110">
    <property type="match status" value="1"/>
</dbReference>
<keyword evidence="2" id="KW-0560">Oxidoreductase</keyword>
<accession>A0A5C4J369</accession>
<dbReference type="InterPro" id="IPR004360">
    <property type="entry name" value="Glyas_Fos-R_dOase_dom"/>
</dbReference>
<keyword evidence="2" id="KW-0223">Dioxygenase</keyword>
<evidence type="ECO:0000313" key="3">
    <source>
        <dbReference type="Proteomes" id="UP000309174"/>
    </source>
</evidence>
<dbReference type="GO" id="GO:0051213">
    <property type="term" value="F:dioxygenase activity"/>
    <property type="evidence" value="ECO:0007669"/>
    <property type="project" value="UniProtKB-KW"/>
</dbReference>
<comment type="caution">
    <text evidence="2">The sequence shown here is derived from an EMBL/GenBank/DDBJ whole genome shotgun (WGS) entry which is preliminary data.</text>
</comment>
<dbReference type="InterPro" id="IPR037523">
    <property type="entry name" value="VOC_core"/>
</dbReference>
<proteinExistence type="predicted"/>